<evidence type="ECO:0000256" key="2">
    <source>
        <dbReference type="ARBA" id="ARBA00023143"/>
    </source>
</evidence>
<keyword evidence="3" id="KW-0969">Cilium</keyword>
<dbReference type="HAMAP" id="MF_00724">
    <property type="entry name" value="FliE"/>
    <property type="match status" value="1"/>
</dbReference>
<dbReference type="GO" id="GO:0009425">
    <property type="term" value="C:bacterial-type flagellum basal body"/>
    <property type="evidence" value="ECO:0007669"/>
    <property type="project" value="UniProtKB-SubCell"/>
</dbReference>
<dbReference type="EMBL" id="UOFF01000093">
    <property type="protein sequence ID" value="VAW55454.1"/>
    <property type="molecule type" value="Genomic_DNA"/>
</dbReference>
<keyword evidence="3" id="KW-0966">Cell projection</keyword>
<evidence type="ECO:0000256" key="1">
    <source>
        <dbReference type="ARBA" id="ARBA00004117"/>
    </source>
</evidence>
<protein>
    <submittedName>
        <fullName evidence="3">Flagellar hook-basal body complex protein FliE</fullName>
    </submittedName>
</protein>
<dbReference type="PANTHER" id="PTHR34653">
    <property type="match status" value="1"/>
</dbReference>
<keyword evidence="2" id="KW-0975">Bacterial flagellum</keyword>
<dbReference type="PANTHER" id="PTHR34653:SF1">
    <property type="entry name" value="FLAGELLAR HOOK-BASAL BODY COMPLEX PROTEIN FLIE"/>
    <property type="match status" value="1"/>
</dbReference>
<dbReference type="GO" id="GO:0071973">
    <property type="term" value="P:bacterial-type flagellum-dependent cell motility"/>
    <property type="evidence" value="ECO:0007669"/>
    <property type="project" value="InterPro"/>
</dbReference>
<proteinExistence type="inferred from homology"/>
<evidence type="ECO:0000313" key="3">
    <source>
        <dbReference type="EMBL" id="VAW55454.1"/>
    </source>
</evidence>
<sequence length="122" mass="13302">MSNINVQQVIAQMRVLEAQAKSQITPSEMGVDKMGANGLSVNETGAAQKTEFSEILANSVNSINDNFMQAGKMSESFQKGDSNITMAELMINMEKASVSFQAMTSVRNKLLTAYQDIMNMPV</sequence>
<reference evidence="3" key="1">
    <citation type="submission" date="2018-06" db="EMBL/GenBank/DDBJ databases">
        <authorList>
            <person name="Zhirakovskaya E."/>
        </authorList>
    </citation>
    <scope>NUCLEOTIDE SEQUENCE</scope>
</reference>
<dbReference type="InterPro" id="IPR001624">
    <property type="entry name" value="FliE"/>
</dbReference>
<organism evidence="3">
    <name type="scientific">hydrothermal vent metagenome</name>
    <dbReference type="NCBI Taxonomy" id="652676"/>
    <lineage>
        <taxon>unclassified sequences</taxon>
        <taxon>metagenomes</taxon>
        <taxon>ecological metagenomes</taxon>
    </lineage>
</organism>
<gene>
    <name evidence="3" type="ORF">MNBD_GAMMA07-2700</name>
</gene>
<name>A0A3B0XHJ5_9ZZZZ</name>
<keyword evidence="3" id="KW-0282">Flagellum</keyword>
<dbReference type="AlphaFoldDB" id="A0A3B0XHJ5"/>
<dbReference type="GO" id="GO:0003774">
    <property type="term" value="F:cytoskeletal motor activity"/>
    <property type="evidence" value="ECO:0007669"/>
    <property type="project" value="InterPro"/>
</dbReference>
<dbReference type="GO" id="GO:0005198">
    <property type="term" value="F:structural molecule activity"/>
    <property type="evidence" value="ECO:0007669"/>
    <property type="project" value="InterPro"/>
</dbReference>
<dbReference type="PRINTS" id="PR01006">
    <property type="entry name" value="FLGHOOKFLIE"/>
</dbReference>
<comment type="subcellular location">
    <subcellularLocation>
        <location evidence="1">Bacterial flagellum basal body</location>
    </subcellularLocation>
</comment>
<accession>A0A3B0XHJ5</accession>
<dbReference type="NCBIfam" id="TIGR00205">
    <property type="entry name" value="fliE"/>
    <property type="match status" value="1"/>
</dbReference>
<dbReference type="Pfam" id="PF02049">
    <property type="entry name" value="FliE"/>
    <property type="match status" value="1"/>
</dbReference>